<sequence length="78" mass="8501">MLVKHDTGAIVSLLERKSSLYLIRKVPSISAADVGVAMVGMLLRYRSHIHTIAADNCGEFCGHEQVVEKLKTDIGIPP</sequence>
<reference evidence="1 2" key="1">
    <citation type="journal article" date="2014" name="Environ. Microbiol.">
        <title>Comparative genomics of the marine bacterial genus Glaciecola reveals the high degree of genomic diversity and genomic characteristic for cold adaptation.</title>
        <authorList>
            <person name="Qin Q.L."/>
            <person name="Xie B.B."/>
            <person name="Yu Y."/>
            <person name="Shu Y.L."/>
            <person name="Rong J.C."/>
            <person name="Zhang Y.J."/>
            <person name="Zhao D.L."/>
            <person name="Chen X.L."/>
            <person name="Zhang X.Y."/>
            <person name="Chen B."/>
            <person name="Zhou B.C."/>
            <person name="Zhang Y.Z."/>
        </authorList>
    </citation>
    <scope>NUCLEOTIDE SEQUENCE [LARGE SCALE GENOMIC DNA]</scope>
    <source>
        <strain evidence="1 2">NO2</strain>
    </source>
</reference>
<organism evidence="1 2">
    <name type="scientific">Paraglaciecola agarilytica NO2</name>
    <dbReference type="NCBI Taxonomy" id="1125747"/>
    <lineage>
        <taxon>Bacteria</taxon>
        <taxon>Pseudomonadati</taxon>
        <taxon>Pseudomonadota</taxon>
        <taxon>Gammaproteobacteria</taxon>
        <taxon>Alteromonadales</taxon>
        <taxon>Alteromonadaceae</taxon>
        <taxon>Paraglaciecola</taxon>
    </lineage>
</organism>
<gene>
    <name evidence="1" type="ORF">GAGA_3605</name>
</gene>
<comment type="caution">
    <text evidence="1">The sequence shown here is derived from an EMBL/GenBank/DDBJ whole genome shotgun (WGS) entry which is preliminary data.</text>
</comment>
<dbReference type="EMBL" id="BAEK01000065">
    <property type="protein sequence ID" value="GAC06438.1"/>
    <property type="molecule type" value="Genomic_DNA"/>
</dbReference>
<name>A0ABQ0IB06_9ALTE</name>
<protein>
    <recommendedName>
        <fullName evidence="3">Integrase catalytic domain-containing protein</fullName>
    </recommendedName>
</protein>
<evidence type="ECO:0008006" key="3">
    <source>
        <dbReference type="Google" id="ProtNLM"/>
    </source>
</evidence>
<keyword evidence="2" id="KW-1185">Reference proteome</keyword>
<proteinExistence type="predicted"/>
<dbReference type="Proteomes" id="UP000008372">
    <property type="component" value="Unassembled WGS sequence"/>
</dbReference>
<accession>A0ABQ0IB06</accession>
<evidence type="ECO:0000313" key="1">
    <source>
        <dbReference type="EMBL" id="GAC06438.1"/>
    </source>
</evidence>
<evidence type="ECO:0000313" key="2">
    <source>
        <dbReference type="Proteomes" id="UP000008372"/>
    </source>
</evidence>